<dbReference type="InterPro" id="IPR000772">
    <property type="entry name" value="Ricin_B_lectin"/>
</dbReference>
<protein>
    <recommendedName>
        <fullName evidence="1">Ricin B lectin domain-containing protein</fullName>
    </recommendedName>
</protein>
<accession>A0ABR2ZSZ5</accession>
<sequence>MPDSGSTGQIKTFNGQKCLDVRGGDPSNGNLLQVWSCSEGNTNQLWNIGGAVDGQWLITWAGRNKCVDVKDGNYNVGNDLQIWDCDATNRNQWWWRTTA</sequence>
<evidence type="ECO:0000313" key="2">
    <source>
        <dbReference type="EMBL" id="KAL0063873.1"/>
    </source>
</evidence>
<dbReference type="EMBL" id="JBBXMP010000072">
    <property type="protein sequence ID" value="KAL0063873.1"/>
    <property type="molecule type" value="Genomic_DNA"/>
</dbReference>
<dbReference type="Proteomes" id="UP001437256">
    <property type="component" value="Unassembled WGS sequence"/>
</dbReference>
<reference evidence="2 3" key="1">
    <citation type="submission" date="2024-05" db="EMBL/GenBank/DDBJ databases">
        <title>A draft genome resource for the thread blight pathogen Marasmius tenuissimus strain MS-2.</title>
        <authorList>
            <person name="Yulfo-Soto G.E."/>
            <person name="Baruah I.K."/>
            <person name="Amoako-Attah I."/>
            <person name="Bukari Y."/>
            <person name="Meinhardt L.W."/>
            <person name="Bailey B.A."/>
            <person name="Cohen S.P."/>
        </authorList>
    </citation>
    <scope>NUCLEOTIDE SEQUENCE [LARGE SCALE GENOMIC DNA]</scope>
    <source>
        <strain evidence="2 3">MS-2</strain>
    </source>
</reference>
<evidence type="ECO:0000259" key="1">
    <source>
        <dbReference type="Pfam" id="PF00652"/>
    </source>
</evidence>
<organism evidence="2 3">
    <name type="scientific">Marasmius tenuissimus</name>
    <dbReference type="NCBI Taxonomy" id="585030"/>
    <lineage>
        <taxon>Eukaryota</taxon>
        <taxon>Fungi</taxon>
        <taxon>Dikarya</taxon>
        <taxon>Basidiomycota</taxon>
        <taxon>Agaricomycotina</taxon>
        <taxon>Agaricomycetes</taxon>
        <taxon>Agaricomycetidae</taxon>
        <taxon>Agaricales</taxon>
        <taxon>Marasmiineae</taxon>
        <taxon>Marasmiaceae</taxon>
        <taxon>Marasmius</taxon>
    </lineage>
</organism>
<dbReference type="SUPFAM" id="SSF50370">
    <property type="entry name" value="Ricin B-like lectins"/>
    <property type="match status" value="1"/>
</dbReference>
<name>A0ABR2ZSZ5_9AGAR</name>
<dbReference type="CDD" id="cd00161">
    <property type="entry name" value="beta-trefoil_Ricin-like"/>
    <property type="match status" value="1"/>
</dbReference>
<gene>
    <name evidence="2" type="ORF">AAF712_009227</name>
</gene>
<dbReference type="Gene3D" id="2.80.10.50">
    <property type="match status" value="1"/>
</dbReference>
<comment type="caution">
    <text evidence="2">The sequence shown here is derived from an EMBL/GenBank/DDBJ whole genome shotgun (WGS) entry which is preliminary data.</text>
</comment>
<evidence type="ECO:0000313" key="3">
    <source>
        <dbReference type="Proteomes" id="UP001437256"/>
    </source>
</evidence>
<dbReference type="Pfam" id="PF00652">
    <property type="entry name" value="Ricin_B_lectin"/>
    <property type="match status" value="1"/>
</dbReference>
<feature type="domain" description="Ricin B lectin" evidence="1">
    <location>
        <begin position="7"/>
        <end position="96"/>
    </location>
</feature>
<keyword evidence="3" id="KW-1185">Reference proteome</keyword>
<proteinExistence type="predicted"/>
<dbReference type="PROSITE" id="PS50231">
    <property type="entry name" value="RICIN_B_LECTIN"/>
    <property type="match status" value="1"/>
</dbReference>
<dbReference type="InterPro" id="IPR035992">
    <property type="entry name" value="Ricin_B-like_lectins"/>
</dbReference>